<name>A0A543G2G4_9FLAO</name>
<proteinExistence type="predicted"/>
<accession>A0A543G2G4</accession>
<organism evidence="2 3">
    <name type="scientific">Flavobacterium branchiophilum</name>
    <dbReference type="NCBI Taxonomy" id="55197"/>
    <lineage>
        <taxon>Bacteria</taxon>
        <taxon>Pseudomonadati</taxon>
        <taxon>Bacteroidota</taxon>
        <taxon>Flavobacteriia</taxon>
        <taxon>Flavobacteriales</taxon>
        <taxon>Flavobacteriaceae</taxon>
        <taxon>Flavobacterium</taxon>
    </lineage>
</organism>
<dbReference type="Pfam" id="PF04717">
    <property type="entry name" value="Phage_base_V"/>
    <property type="match status" value="1"/>
</dbReference>
<reference evidence="2 3" key="1">
    <citation type="submission" date="2019-06" db="EMBL/GenBank/DDBJ databases">
        <title>Genomic Encyclopedia of Archaeal and Bacterial Type Strains, Phase II (KMG-II): from individual species to whole genera.</title>
        <authorList>
            <person name="Goeker M."/>
        </authorList>
    </citation>
    <scope>NUCLEOTIDE SEQUENCE [LARGE SCALE GENOMIC DNA]</scope>
    <source>
        <strain evidence="2 3">DSM 24789</strain>
    </source>
</reference>
<dbReference type="SUPFAM" id="SSF69255">
    <property type="entry name" value="gp5 N-terminal domain-like"/>
    <property type="match status" value="1"/>
</dbReference>
<evidence type="ECO:0000313" key="2">
    <source>
        <dbReference type="EMBL" id="TQM40225.1"/>
    </source>
</evidence>
<evidence type="ECO:0000313" key="3">
    <source>
        <dbReference type="Proteomes" id="UP000320773"/>
    </source>
</evidence>
<dbReference type="SUPFAM" id="SSF69349">
    <property type="entry name" value="Phage fibre proteins"/>
    <property type="match status" value="1"/>
</dbReference>
<dbReference type="RefSeq" id="WP_089081733.1">
    <property type="nucleotide sequence ID" value="NZ_VFPJ01000001.1"/>
</dbReference>
<comment type="caution">
    <text evidence="2">The sequence shown here is derived from an EMBL/GenBank/DDBJ whole genome shotgun (WGS) entry which is preliminary data.</text>
</comment>
<feature type="domain" description="Gp5/Type VI secretion system Vgr protein OB-fold" evidence="1">
    <location>
        <begin position="3"/>
        <end position="78"/>
    </location>
</feature>
<dbReference type="Gene3D" id="2.40.50.230">
    <property type="entry name" value="Gp5 N-terminal domain"/>
    <property type="match status" value="1"/>
</dbReference>
<dbReference type="EMBL" id="VFPJ01000001">
    <property type="protein sequence ID" value="TQM40225.1"/>
    <property type="molecule type" value="Genomic_DNA"/>
</dbReference>
<dbReference type="AlphaFoldDB" id="A0A543G2G4"/>
<dbReference type="Proteomes" id="UP000320773">
    <property type="component" value="Unassembled WGS sequence"/>
</dbReference>
<dbReference type="InterPro" id="IPR037026">
    <property type="entry name" value="Vgr_OB-fold_dom_sf"/>
</dbReference>
<protein>
    <recommendedName>
        <fullName evidence="1">Gp5/Type VI secretion system Vgr protein OB-fold domain-containing protein</fullName>
    </recommendedName>
</protein>
<evidence type="ECO:0000259" key="1">
    <source>
        <dbReference type="Pfam" id="PF04717"/>
    </source>
</evidence>
<dbReference type="InterPro" id="IPR006531">
    <property type="entry name" value="Gp5/Vgr_OB"/>
</dbReference>
<sequence length="245" mass="26585">MIDNSTPKNQGRIRVKMLWQQTKNLRTPWLRVMTPDAGTSSEVSKNRGMVFIPEVGDHVMLGFRYNDPNRPFVMGSLFNGQTGAGGQEKNHLKSIFTRGGSTITFNELETSILVKDPSGNTWFMDGAGNISVTAPNDITITAGANITMTAGQNITTTAALNISESAGVNKATTVGALNTMFVGGDSMMNVMGKLTEMIEGDVETHTKQEMLVNSKKGVTYNSEGTIDKHSQKEVKINSAEKSKQF</sequence>
<gene>
    <name evidence="2" type="ORF">BC670_1100</name>
</gene>